<evidence type="ECO:0000313" key="2">
    <source>
        <dbReference type="Proteomes" id="UP001594351"/>
    </source>
</evidence>
<accession>A0ABV6YYQ8</accession>
<organism evidence="1 2">
    <name type="scientific">candidate division CSSED10-310 bacterium</name>
    <dbReference type="NCBI Taxonomy" id="2855610"/>
    <lineage>
        <taxon>Bacteria</taxon>
        <taxon>Bacteria division CSSED10-310</taxon>
    </lineage>
</organism>
<proteinExistence type="predicted"/>
<name>A0ABV6YYQ8_UNCC1</name>
<protein>
    <submittedName>
        <fullName evidence="1">Chaperone modulator CbpM</fullName>
    </submittedName>
</protein>
<keyword evidence="2" id="KW-1185">Reference proteome</keyword>
<dbReference type="Proteomes" id="UP001594351">
    <property type="component" value="Unassembled WGS sequence"/>
</dbReference>
<gene>
    <name evidence="1" type="ORF">ACFL27_14115</name>
</gene>
<dbReference type="Pfam" id="PF13591">
    <property type="entry name" value="MerR_2"/>
    <property type="match status" value="1"/>
</dbReference>
<sequence>MKKKSWTITEVIETFQVEPKFLDDLEKEDIVCPEFCGHKQIKEFTAYELEKLRVAKLLVEEFGVNLPGVDIILRMRLNIFEMRNQFDVILADMAKQMHKTFVEDREKHIL</sequence>
<reference evidence="1 2" key="1">
    <citation type="submission" date="2024-09" db="EMBL/GenBank/DDBJ databases">
        <title>Laminarin stimulates single cell rates of sulfate reduction while oxygen inhibits transcriptomic activity in coastal marine sediment.</title>
        <authorList>
            <person name="Lindsay M."/>
            <person name="Orcutt B."/>
            <person name="Emerson D."/>
            <person name="Stepanauskas R."/>
            <person name="D'Angelo T."/>
        </authorList>
    </citation>
    <scope>NUCLEOTIDE SEQUENCE [LARGE SCALE GENOMIC DNA]</scope>
    <source>
        <strain evidence="1">SAG AM-311-K15</strain>
    </source>
</reference>
<comment type="caution">
    <text evidence="1">The sequence shown here is derived from an EMBL/GenBank/DDBJ whole genome shotgun (WGS) entry which is preliminary data.</text>
</comment>
<dbReference type="Gene3D" id="1.10.1660.10">
    <property type="match status" value="1"/>
</dbReference>
<dbReference type="EMBL" id="JBHPBY010000178">
    <property type="protein sequence ID" value="MFC1851328.1"/>
    <property type="molecule type" value="Genomic_DNA"/>
</dbReference>
<evidence type="ECO:0000313" key="1">
    <source>
        <dbReference type="EMBL" id="MFC1851328.1"/>
    </source>
</evidence>